<sequence length="103" mass="12078">MVHQTLAKKYSVHIPKVPYYKYQPASVIENKNAAMYWDRQIIADRPINAKKSDIVVLNWQNKPIGIINVINPLIQNIQTAYSNKIANFKLIRRRFMEPCDTYT</sequence>
<protein>
    <submittedName>
        <fullName evidence="1">Uncharacterized protein</fullName>
    </submittedName>
</protein>
<reference evidence="1" key="1">
    <citation type="submission" date="2020-05" db="UniProtKB">
        <authorList>
            <consortium name="EnsemblMetazoa"/>
        </authorList>
    </citation>
    <scope>IDENTIFICATION</scope>
    <source>
        <strain evidence="1">TTRI</strain>
    </source>
</reference>
<dbReference type="AlphaFoldDB" id="A0A1A9UID0"/>
<evidence type="ECO:0000313" key="1">
    <source>
        <dbReference type="EnsemblMetazoa" id="GAUT005866-PA"/>
    </source>
</evidence>
<accession>A0A1A9UID0</accession>
<dbReference type="VEuPathDB" id="VectorBase:GAUT005866"/>
<proteinExistence type="predicted"/>
<name>A0A1A9UID0_GLOAU</name>
<keyword evidence="2" id="KW-1185">Reference proteome</keyword>
<organism evidence="1 2">
    <name type="scientific">Glossina austeni</name>
    <name type="common">Savannah tsetse fly</name>
    <dbReference type="NCBI Taxonomy" id="7395"/>
    <lineage>
        <taxon>Eukaryota</taxon>
        <taxon>Metazoa</taxon>
        <taxon>Ecdysozoa</taxon>
        <taxon>Arthropoda</taxon>
        <taxon>Hexapoda</taxon>
        <taxon>Insecta</taxon>
        <taxon>Pterygota</taxon>
        <taxon>Neoptera</taxon>
        <taxon>Endopterygota</taxon>
        <taxon>Diptera</taxon>
        <taxon>Brachycera</taxon>
        <taxon>Muscomorpha</taxon>
        <taxon>Hippoboscoidea</taxon>
        <taxon>Glossinidae</taxon>
        <taxon>Glossina</taxon>
    </lineage>
</organism>
<dbReference type="EnsemblMetazoa" id="GAUT005866-RA">
    <property type="protein sequence ID" value="GAUT005866-PA"/>
    <property type="gene ID" value="GAUT005866"/>
</dbReference>
<dbReference type="Proteomes" id="UP000078200">
    <property type="component" value="Unassembled WGS sequence"/>
</dbReference>
<evidence type="ECO:0000313" key="2">
    <source>
        <dbReference type="Proteomes" id="UP000078200"/>
    </source>
</evidence>